<proteinExistence type="predicted"/>
<reference evidence="1 2" key="1">
    <citation type="submission" date="2018-09" db="EMBL/GenBank/DDBJ databases">
        <authorList>
            <person name="Zhu H."/>
        </authorList>
    </citation>
    <scope>NUCLEOTIDE SEQUENCE [LARGE SCALE GENOMIC DNA]</scope>
    <source>
        <strain evidence="1 2">K2W22B-5</strain>
    </source>
</reference>
<evidence type="ECO:0000313" key="1">
    <source>
        <dbReference type="EMBL" id="RJF81874.1"/>
    </source>
</evidence>
<dbReference type="OrthoDB" id="9947203at2"/>
<dbReference type="Proteomes" id="UP000283458">
    <property type="component" value="Unassembled WGS sequence"/>
</dbReference>
<comment type="caution">
    <text evidence="1">The sequence shown here is derived from an EMBL/GenBank/DDBJ whole genome shotgun (WGS) entry which is preliminary data.</text>
</comment>
<evidence type="ECO:0000313" key="2">
    <source>
        <dbReference type="Proteomes" id="UP000283458"/>
    </source>
</evidence>
<organism evidence="1 2">
    <name type="scientific">Azospirillum cavernae</name>
    <dbReference type="NCBI Taxonomy" id="2320860"/>
    <lineage>
        <taxon>Bacteria</taxon>
        <taxon>Pseudomonadati</taxon>
        <taxon>Pseudomonadota</taxon>
        <taxon>Alphaproteobacteria</taxon>
        <taxon>Rhodospirillales</taxon>
        <taxon>Azospirillaceae</taxon>
        <taxon>Azospirillum</taxon>
    </lineage>
</organism>
<protein>
    <submittedName>
        <fullName evidence="1">Uncharacterized protein</fullName>
    </submittedName>
</protein>
<dbReference type="EMBL" id="QYUL01000002">
    <property type="protein sequence ID" value="RJF81874.1"/>
    <property type="molecule type" value="Genomic_DNA"/>
</dbReference>
<name>A0A418VXQ3_9PROT</name>
<dbReference type="RefSeq" id="WP_119831957.1">
    <property type="nucleotide sequence ID" value="NZ_QYUL01000002.1"/>
</dbReference>
<dbReference type="AlphaFoldDB" id="A0A418VXQ3"/>
<sequence>MRNAETAFRQSDPTENRQFRRLWTEPARALRIAVPPPPVRTLDHIAAEVLVRWRSETRSH</sequence>
<keyword evidence="2" id="KW-1185">Reference proteome</keyword>
<accession>A0A418VXQ3</accession>
<gene>
    <name evidence="1" type="ORF">D3877_17405</name>
</gene>